<dbReference type="SUPFAM" id="SSF52540">
    <property type="entry name" value="P-loop containing nucleoside triphosphate hydrolases"/>
    <property type="match status" value="1"/>
</dbReference>
<keyword evidence="1" id="KW-0418">Kinase</keyword>
<evidence type="ECO:0000313" key="2">
    <source>
        <dbReference type="Proteomes" id="UP000279760"/>
    </source>
</evidence>
<dbReference type="AlphaFoldDB" id="A0A3G4V758"/>
<evidence type="ECO:0000313" key="1">
    <source>
        <dbReference type="EMBL" id="AYV20335.1"/>
    </source>
</evidence>
<sequence length="238" mass="26367">MSIPATHAEIEELYLNAELKQCRSISITACNSQEGTSSIAQALTERYLLAGHKTLLVDLNLYHPSLMSIELSDVSSLSPELTPQNSHWVQDKHSPKVFLGVSAPSDPRTRLLYKDPTNLRQQVAEWLTQYDRVVIDTSPILNVNQNNIPAHCVANACDGTYLVVLSGVTLTNQVADAVQALQEGTHTHLLGTVLNYRDQPSLASEICREIDRLGWLPSKITSWAKKKVVSNRFLSLPI</sequence>
<dbReference type="InterPro" id="IPR027417">
    <property type="entry name" value="P-loop_NTPase"/>
</dbReference>
<name>A0A3G4V758_9VIBR</name>
<keyword evidence="1" id="KW-0808">Transferase</keyword>
<organism evidence="1 2">
    <name type="scientific">Vibrio mediterranei</name>
    <dbReference type="NCBI Taxonomy" id="689"/>
    <lineage>
        <taxon>Bacteria</taxon>
        <taxon>Pseudomonadati</taxon>
        <taxon>Pseudomonadota</taxon>
        <taxon>Gammaproteobacteria</taxon>
        <taxon>Vibrionales</taxon>
        <taxon>Vibrionaceae</taxon>
        <taxon>Vibrio</taxon>
    </lineage>
</organism>
<protein>
    <submittedName>
        <fullName evidence="1">Tyrosine-protein kinase family protein</fullName>
    </submittedName>
</protein>
<gene>
    <name evidence="1" type="ORF">ECB94_03035</name>
</gene>
<proteinExistence type="predicted"/>
<dbReference type="InterPro" id="IPR050445">
    <property type="entry name" value="Bact_polysacc_biosynth/exp"/>
</dbReference>
<dbReference type="EMBL" id="CP033577">
    <property type="protein sequence ID" value="AYV20335.1"/>
    <property type="molecule type" value="Genomic_DNA"/>
</dbReference>
<dbReference type="RefSeq" id="WP_124939957.1">
    <property type="nucleotide sequence ID" value="NZ_CP033577.1"/>
</dbReference>
<dbReference type="GO" id="GO:0016301">
    <property type="term" value="F:kinase activity"/>
    <property type="evidence" value="ECO:0007669"/>
    <property type="project" value="UniProtKB-KW"/>
</dbReference>
<reference evidence="1 2" key="1">
    <citation type="submission" date="2018-11" db="EMBL/GenBank/DDBJ databases">
        <title>Complete Genome Sequence of Vbrio mediterranei 117-T6: a Potential Pathogen Bacteria Isolated from the Conchocelis of Pyropia.</title>
        <authorList>
            <person name="Liu Q."/>
        </authorList>
    </citation>
    <scope>NUCLEOTIDE SEQUENCE [LARGE SCALE GENOMIC DNA]</scope>
    <source>
        <strain evidence="1 2">117-T6</strain>
    </source>
</reference>
<dbReference type="Gene3D" id="3.40.50.300">
    <property type="entry name" value="P-loop containing nucleotide triphosphate hydrolases"/>
    <property type="match status" value="1"/>
</dbReference>
<dbReference type="PANTHER" id="PTHR32309">
    <property type="entry name" value="TYROSINE-PROTEIN KINASE"/>
    <property type="match status" value="1"/>
</dbReference>
<dbReference type="PANTHER" id="PTHR32309:SF31">
    <property type="entry name" value="CAPSULAR EXOPOLYSACCHARIDE FAMILY"/>
    <property type="match status" value="1"/>
</dbReference>
<dbReference type="Proteomes" id="UP000279760">
    <property type="component" value="Chromosome 1"/>
</dbReference>
<accession>A0A3G4V758</accession>